<name>A0ACC2MLJ4_PERAE</name>
<gene>
    <name evidence="1" type="ORF">MRB53_008226</name>
</gene>
<sequence length="74" mass="8220">MIDPGNPSLDSLFHCNEPIFFVFSDQLDLARGPLHEPMDCKSRTEIAANQEIEIDLFSGIKSNLILIARGTFGL</sequence>
<dbReference type="Proteomes" id="UP001234297">
    <property type="component" value="Chromosome 2"/>
</dbReference>
<organism evidence="1 2">
    <name type="scientific">Persea americana</name>
    <name type="common">Avocado</name>
    <dbReference type="NCBI Taxonomy" id="3435"/>
    <lineage>
        <taxon>Eukaryota</taxon>
        <taxon>Viridiplantae</taxon>
        <taxon>Streptophyta</taxon>
        <taxon>Embryophyta</taxon>
        <taxon>Tracheophyta</taxon>
        <taxon>Spermatophyta</taxon>
        <taxon>Magnoliopsida</taxon>
        <taxon>Magnoliidae</taxon>
        <taxon>Laurales</taxon>
        <taxon>Lauraceae</taxon>
        <taxon>Persea</taxon>
    </lineage>
</organism>
<protein>
    <submittedName>
        <fullName evidence="1">Uncharacterized protein</fullName>
    </submittedName>
</protein>
<accession>A0ACC2MLJ4</accession>
<reference evidence="1 2" key="1">
    <citation type="journal article" date="2022" name="Hortic Res">
        <title>A haplotype resolved chromosomal level avocado genome allows analysis of novel avocado genes.</title>
        <authorList>
            <person name="Nath O."/>
            <person name="Fletcher S.J."/>
            <person name="Hayward A."/>
            <person name="Shaw L.M."/>
            <person name="Masouleh A.K."/>
            <person name="Furtado A."/>
            <person name="Henry R.J."/>
            <person name="Mitter N."/>
        </authorList>
    </citation>
    <scope>NUCLEOTIDE SEQUENCE [LARGE SCALE GENOMIC DNA]</scope>
    <source>
        <strain evidence="2">cv. Hass</strain>
    </source>
</reference>
<evidence type="ECO:0000313" key="1">
    <source>
        <dbReference type="EMBL" id="KAJ8646478.1"/>
    </source>
</evidence>
<evidence type="ECO:0000313" key="2">
    <source>
        <dbReference type="Proteomes" id="UP001234297"/>
    </source>
</evidence>
<proteinExistence type="predicted"/>
<dbReference type="EMBL" id="CM056810">
    <property type="protein sequence ID" value="KAJ8646478.1"/>
    <property type="molecule type" value="Genomic_DNA"/>
</dbReference>
<comment type="caution">
    <text evidence="1">The sequence shown here is derived from an EMBL/GenBank/DDBJ whole genome shotgun (WGS) entry which is preliminary data.</text>
</comment>
<keyword evidence="2" id="KW-1185">Reference proteome</keyword>